<evidence type="ECO:0000313" key="2">
    <source>
        <dbReference type="Proteomes" id="UP001243989"/>
    </source>
</evidence>
<dbReference type="Proteomes" id="UP001243989">
    <property type="component" value="Unassembled WGS sequence"/>
</dbReference>
<accession>A0AAI9ZP79</accession>
<keyword evidence="2" id="KW-1185">Reference proteome</keyword>
<dbReference type="RefSeq" id="XP_060444155.1">
    <property type="nucleotide sequence ID" value="XM_060590555.1"/>
</dbReference>
<dbReference type="EMBL" id="JAHMHQ010000012">
    <property type="protein sequence ID" value="KAK1635548.1"/>
    <property type="molecule type" value="Genomic_DNA"/>
</dbReference>
<dbReference type="AlphaFoldDB" id="A0AAI9ZP79"/>
<reference evidence="1" key="1">
    <citation type="submission" date="2021-06" db="EMBL/GenBank/DDBJ databases">
        <title>Comparative genomics, transcriptomics and evolutionary studies reveal genomic signatures of adaptation to plant cell wall in hemibiotrophic fungi.</title>
        <authorList>
            <consortium name="DOE Joint Genome Institute"/>
            <person name="Baroncelli R."/>
            <person name="Diaz J.F."/>
            <person name="Benocci T."/>
            <person name="Peng M."/>
            <person name="Battaglia E."/>
            <person name="Haridas S."/>
            <person name="Andreopoulos W."/>
            <person name="Labutti K."/>
            <person name="Pangilinan J."/>
            <person name="Floch G.L."/>
            <person name="Makela M.R."/>
            <person name="Henrissat B."/>
            <person name="Grigoriev I.V."/>
            <person name="Crouch J.A."/>
            <person name="De Vries R.P."/>
            <person name="Sukno S.A."/>
            <person name="Thon M.R."/>
        </authorList>
    </citation>
    <scope>NUCLEOTIDE SEQUENCE</scope>
    <source>
        <strain evidence="1">CBS 102054</strain>
    </source>
</reference>
<gene>
    <name evidence="1" type="ORF">BDP81DRAFT_429868</name>
</gene>
<organism evidence="1 2">
    <name type="scientific">Colletotrichum phormii</name>
    <dbReference type="NCBI Taxonomy" id="359342"/>
    <lineage>
        <taxon>Eukaryota</taxon>
        <taxon>Fungi</taxon>
        <taxon>Dikarya</taxon>
        <taxon>Ascomycota</taxon>
        <taxon>Pezizomycotina</taxon>
        <taxon>Sordariomycetes</taxon>
        <taxon>Hypocreomycetidae</taxon>
        <taxon>Glomerellales</taxon>
        <taxon>Glomerellaceae</taxon>
        <taxon>Colletotrichum</taxon>
        <taxon>Colletotrichum acutatum species complex</taxon>
    </lineage>
</organism>
<evidence type="ECO:0000313" key="1">
    <source>
        <dbReference type="EMBL" id="KAK1635548.1"/>
    </source>
</evidence>
<sequence>MHTLISSSQVPTCSLKAAGKFWPLAWAFLFFSASRQLVLFSVKTIAMCDISTPMLSLNDHGDFLNEEPPCQDQDISARVINPAKLTSLLKDKFGGGSYNVHMMHNVYTIRAPRRLSVTEIAQCA</sequence>
<name>A0AAI9ZP79_9PEZI</name>
<comment type="caution">
    <text evidence="1">The sequence shown here is derived from an EMBL/GenBank/DDBJ whole genome shotgun (WGS) entry which is preliminary data.</text>
</comment>
<proteinExistence type="predicted"/>
<dbReference type="GeneID" id="85475417"/>
<protein>
    <submittedName>
        <fullName evidence="1">Uncharacterized protein</fullName>
    </submittedName>
</protein>